<dbReference type="GO" id="GO:0046872">
    <property type="term" value="F:metal ion binding"/>
    <property type="evidence" value="ECO:0007669"/>
    <property type="project" value="UniProtKB-KW"/>
</dbReference>
<gene>
    <name evidence="6" type="ORF">EB796_006315</name>
</gene>
<dbReference type="GO" id="GO:0006183">
    <property type="term" value="P:GTP biosynthetic process"/>
    <property type="evidence" value="ECO:0007669"/>
    <property type="project" value="TreeGrafter"/>
</dbReference>
<dbReference type="SUPFAM" id="SSF54631">
    <property type="entry name" value="CBS-domain pair"/>
    <property type="match status" value="1"/>
</dbReference>
<dbReference type="GO" id="GO:0003938">
    <property type="term" value="F:IMP dehydrogenase activity"/>
    <property type="evidence" value="ECO:0007669"/>
    <property type="project" value="InterPro"/>
</dbReference>
<dbReference type="Pfam" id="PF00571">
    <property type="entry name" value="CBS"/>
    <property type="match status" value="1"/>
</dbReference>
<accession>A0A7J7KAT9</accession>
<sequence>MSADMTVQDALTLKAQHGFSGFPVTSNGEIGVKLVGLVTGRDFDFLQADQYDTAITEVVSLPSEATPSAVVASACPSSL</sequence>
<dbReference type="Gene3D" id="3.20.20.70">
    <property type="entry name" value="Aldolase class I"/>
    <property type="match status" value="1"/>
</dbReference>
<proteinExistence type="predicted"/>
<dbReference type="InterPro" id="IPR000644">
    <property type="entry name" value="CBS_dom"/>
</dbReference>
<keyword evidence="3 4" id="KW-0129">CBS domain</keyword>
<evidence type="ECO:0000313" key="7">
    <source>
        <dbReference type="Proteomes" id="UP000593567"/>
    </source>
</evidence>
<dbReference type="OrthoDB" id="416622at2759"/>
<dbReference type="AlphaFoldDB" id="A0A7J7KAT9"/>
<dbReference type="PROSITE" id="PS51371">
    <property type="entry name" value="CBS"/>
    <property type="match status" value="1"/>
</dbReference>
<comment type="caution">
    <text evidence="6">The sequence shown here is derived from an EMBL/GenBank/DDBJ whole genome shotgun (WGS) entry which is preliminary data.</text>
</comment>
<organism evidence="6 7">
    <name type="scientific">Bugula neritina</name>
    <name type="common">Brown bryozoan</name>
    <name type="synonym">Sertularia neritina</name>
    <dbReference type="NCBI Taxonomy" id="10212"/>
    <lineage>
        <taxon>Eukaryota</taxon>
        <taxon>Metazoa</taxon>
        <taxon>Spiralia</taxon>
        <taxon>Lophotrochozoa</taxon>
        <taxon>Bryozoa</taxon>
        <taxon>Gymnolaemata</taxon>
        <taxon>Cheilostomatida</taxon>
        <taxon>Flustrina</taxon>
        <taxon>Buguloidea</taxon>
        <taxon>Bugulidae</taxon>
        <taxon>Bugula</taxon>
    </lineage>
</organism>
<keyword evidence="2" id="KW-0560">Oxidoreductase</keyword>
<keyword evidence="7" id="KW-1185">Reference proteome</keyword>
<dbReference type="GO" id="GO:0005737">
    <property type="term" value="C:cytoplasm"/>
    <property type="evidence" value="ECO:0007669"/>
    <property type="project" value="TreeGrafter"/>
</dbReference>
<dbReference type="InterPro" id="IPR046342">
    <property type="entry name" value="CBS_dom_sf"/>
</dbReference>
<evidence type="ECO:0000259" key="5">
    <source>
        <dbReference type="PROSITE" id="PS51371"/>
    </source>
</evidence>
<evidence type="ECO:0000313" key="6">
    <source>
        <dbReference type="EMBL" id="KAF6035377.1"/>
    </source>
</evidence>
<dbReference type="InterPro" id="IPR005990">
    <property type="entry name" value="IMP_DH"/>
</dbReference>
<evidence type="ECO:0000256" key="1">
    <source>
        <dbReference type="ARBA" id="ARBA00022723"/>
    </source>
</evidence>
<dbReference type="EMBL" id="VXIV02000885">
    <property type="protein sequence ID" value="KAF6035377.1"/>
    <property type="molecule type" value="Genomic_DNA"/>
</dbReference>
<keyword evidence="1" id="KW-0479">Metal-binding</keyword>
<dbReference type="PANTHER" id="PTHR11911:SF111">
    <property type="entry name" value="INOSINE-5'-MONOPHOSPHATE DEHYDROGENASE"/>
    <property type="match status" value="1"/>
</dbReference>
<dbReference type="PANTHER" id="PTHR11911">
    <property type="entry name" value="INOSINE-5-MONOPHOSPHATE DEHYDROGENASE RELATED"/>
    <property type="match status" value="1"/>
</dbReference>
<feature type="domain" description="CBS" evidence="5">
    <location>
        <begin position="1"/>
        <end position="53"/>
    </location>
</feature>
<evidence type="ECO:0000256" key="4">
    <source>
        <dbReference type="PROSITE-ProRule" id="PRU00703"/>
    </source>
</evidence>
<dbReference type="Proteomes" id="UP000593567">
    <property type="component" value="Unassembled WGS sequence"/>
</dbReference>
<dbReference type="InterPro" id="IPR013785">
    <property type="entry name" value="Aldolase_TIM"/>
</dbReference>
<evidence type="ECO:0000256" key="3">
    <source>
        <dbReference type="ARBA" id="ARBA00023122"/>
    </source>
</evidence>
<protein>
    <submittedName>
        <fullName evidence="6">IMPDH1</fullName>
    </submittedName>
</protein>
<evidence type="ECO:0000256" key="2">
    <source>
        <dbReference type="ARBA" id="ARBA00023002"/>
    </source>
</evidence>
<reference evidence="6" key="1">
    <citation type="submission" date="2020-06" db="EMBL/GenBank/DDBJ databases">
        <title>Draft genome of Bugula neritina, a colonial animal packing powerful symbionts and potential medicines.</title>
        <authorList>
            <person name="Rayko M."/>
        </authorList>
    </citation>
    <scope>NUCLEOTIDE SEQUENCE [LARGE SCALE GENOMIC DNA]</scope>
    <source>
        <strain evidence="6">Kwan_BN1</strain>
    </source>
</reference>
<name>A0A7J7KAT9_BUGNE</name>